<dbReference type="HAMAP" id="MF_00074">
    <property type="entry name" value="16SrRNA_methyltr_G"/>
    <property type="match status" value="1"/>
</dbReference>
<evidence type="ECO:0000313" key="9">
    <source>
        <dbReference type="Proteomes" id="UP000294593"/>
    </source>
</evidence>
<dbReference type="InterPro" id="IPR029063">
    <property type="entry name" value="SAM-dependent_MTases_sf"/>
</dbReference>
<protein>
    <recommendedName>
        <fullName evidence="6">Ribosomal RNA small subunit methyltransferase G</fullName>
        <ecNumber evidence="6">2.1.1.170</ecNumber>
    </recommendedName>
    <alternativeName>
        <fullName evidence="6">16S rRNA 7-methylguanosine methyltransferase</fullName>
        <shortName evidence="6">16S rRNA m7G methyltransferase</shortName>
    </alternativeName>
</protein>
<evidence type="ECO:0000256" key="3">
    <source>
        <dbReference type="ARBA" id="ARBA00022603"/>
    </source>
</evidence>
<comment type="caution">
    <text evidence="8">The sequence shown here is derived from an EMBL/GenBank/DDBJ whole genome shotgun (WGS) entry which is preliminary data.</text>
</comment>
<name>A0A4R6RA60_9BURK</name>
<dbReference type="AlphaFoldDB" id="A0A4R6RA60"/>
<accession>A0A4R6RA60</accession>
<keyword evidence="3 6" id="KW-0489">Methyltransferase</keyword>
<evidence type="ECO:0000313" key="8">
    <source>
        <dbReference type="EMBL" id="TDP82899.1"/>
    </source>
</evidence>
<keyword evidence="1 6" id="KW-0963">Cytoplasm</keyword>
<feature type="binding site" evidence="6">
    <location>
        <begin position="174"/>
        <end position="175"/>
    </location>
    <ligand>
        <name>S-adenosyl-L-methionine</name>
        <dbReference type="ChEBI" id="CHEBI:59789"/>
    </ligand>
</feature>
<dbReference type="SUPFAM" id="SSF53335">
    <property type="entry name" value="S-adenosyl-L-methionine-dependent methyltransferases"/>
    <property type="match status" value="1"/>
</dbReference>
<dbReference type="GO" id="GO:0005829">
    <property type="term" value="C:cytosol"/>
    <property type="evidence" value="ECO:0007669"/>
    <property type="project" value="TreeGrafter"/>
</dbReference>
<comment type="subcellular location">
    <subcellularLocation>
        <location evidence="6">Cytoplasm</location>
    </subcellularLocation>
</comment>
<organism evidence="8 9">
    <name type="scientific">Aquabacterium commune</name>
    <dbReference type="NCBI Taxonomy" id="70586"/>
    <lineage>
        <taxon>Bacteria</taxon>
        <taxon>Pseudomonadati</taxon>
        <taxon>Pseudomonadota</taxon>
        <taxon>Betaproteobacteria</taxon>
        <taxon>Burkholderiales</taxon>
        <taxon>Aquabacterium</taxon>
    </lineage>
</organism>
<dbReference type="Gene3D" id="3.40.50.150">
    <property type="entry name" value="Vaccinia Virus protein VP39"/>
    <property type="match status" value="1"/>
</dbReference>
<sequence>MNRSSQGRPSSARKAAPRGAVHPVSTVVQRTAEGPVQWDEASWLTAIPPVLEAVGLSLVPEQLSQLARYMGLLSHWNATYNLTALRSAPDMLSHHLADCLAVLRPLMVHLDDAEAPLKLLDVGSGGGLPGVVLAICCPNLRVSCVDTVGKKAAFIRQVAAELRLPHLRGEHARVEQLPGQYDVITSRAFASLDDFVSLTRQQLVPGGVWMAMKGKLPDDEIAALPADVEVFHVEHLQVPGLDAERCLIWMRLKPAQQSL</sequence>
<dbReference type="InterPro" id="IPR003682">
    <property type="entry name" value="rRNA_ssu_MeTfrase_G"/>
</dbReference>
<feature type="binding site" evidence="6">
    <location>
        <position position="128"/>
    </location>
    <ligand>
        <name>S-adenosyl-L-methionine</name>
        <dbReference type="ChEBI" id="CHEBI:59789"/>
    </ligand>
</feature>
<dbReference type="Pfam" id="PF02527">
    <property type="entry name" value="GidB"/>
    <property type="match status" value="1"/>
</dbReference>
<dbReference type="EC" id="2.1.1.170" evidence="6"/>
<dbReference type="OrthoDB" id="9808773at2"/>
<keyword evidence="4 6" id="KW-0808">Transferase</keyword>
<dbReference type="PANTHER" id="PTHR31760:SF0">
    <property type="entry name" value="S-ADENOSYL-L-METHIONINE-DEPENDENT METHYLTRANSFERASES SUPERFAMILY PROTEIN"/>
    <property type="match status" value="1"/>
</dbReference>
<comment type="similarity">
    <text evidence="6">Belongs to the methyltransferase superfamily. RNA methyltransferase RsmG family.</text>
</comment>
<feature type="binding site" evidence="6">
    <location>
        <position position="123"/>
    </location>
    <ligand>
        <name>S-adenosyl-L-methionine</name>
        <dbReference type="ChEBI" id="CHEBI:59789"/>
    </ligand>
</feature>
<evidence type="ECO:0000256" key="1">
    <source>
        <dbReference type="ARBA" id="ARBA00022490"/>
    </source>
</evidence>
<keyword evidence="9" id="KW-1185">Reference proteome</keyword>
<gene>
    <name evidence="6" type="primary">rsmG</name>
    <name evidence="8" type="ORF">EV672_10586</name>
</gene>
<dbReference type="PANTHER" id="PTHR31760">
    <property type="entry name" value="S-ADENOSYL-L-METHIONINE-DEPENDENT METHYLTRANSFERASES SUPERFAMILY PROTEIN"/>
    <property type="match status" value="1"/>
</dbReference>
<dbReference type="EMBL" id="SNXW01000005">
    <property type="protein sequence ID" value="TDP82899.1"/>
    <property type="molecule type" value="Genomic_DNA"/>
</dbReference>
<dbReference type="GO" id="GO:0070043">
    <property type="term" value="F:rRNA (guanine-N7-)-methyltransferase activity"/>
    <property type="evidence" value="ECO:0007669"/>
    <property type="project" value="UniProtKB-UniRule"/>
</dbReference>
<evidence type="ECO:0000256" key="6">
    <source>
        <dbReference type="HAMAP-Rule" id="MF_00074"/>
    </source>
</evidence>
<reference evidence="8 9" key="1">
    <citation type="submission" date="2019-03" db="EMBL/GenBank/DDBJ databases">
        <title>Genomic Encyclopedia of Type Strains, Phase IV (KMG-IV): sequencing the most valuable type-strain genomes for metagenomic binning, comparative biology and taxonomic classification.</title>
        <authorList>
            <person name="Goeker M."/>
        </authorList>
    </citation>
    <scope>NUCLEOTIDE SEQUENCE [LARGE SCALE GENOMIC DNA]</scope>
    <source>
        <strain evidence="8 9">DSM 11901</strain>
    </source>
</reference>
<evidence type="ECO:0000256" key="2">
    <source>
        <dbReference type="ARBA" id="ARBA00022552"/>
    </source>
</evidence>
<comment type="catalytic activity">
    <reaction evidence="6">
        <text>guanosine(527) in 16S rRNA + S-adenosyl-L-methionine = N(7)-methylguanosine(527) in 16S rRNA + S-adenosyl-L-homocysteine</text>
        <dbReference type="Rhea" id="RHEA:42732"/>
        <dbReference type="Rhea" id="RHEA-COMP:10209"/>
        <dbReference type="Rhea" id="RHEA-COMP:10210"/>
        <dbReference type="ChEBI" id="CHEBI:57856"/>
        <dbReference type="ChEBI" id="CHEBI:59789"/>
        <dbReference type="ChEBI" id="CHEBI:74269"/>
        <dbReference type="ChEBI" id="CHEBI:74480"/>
        <dbReference type="EC" id="2.1.1.170"/>
    </reaction>
</comment>
<keyword evidence="2 6" id="KW-0698">rRNA processing</keyword>
<dbReference type="Proteomes" id="UP000294593">
    <property type="component" value="Unassembled WGS sequence"/>
</dbReference>
<feature type="region of interest" description="Disordered" evidence="7">
    <location>
        <begin position="1"/>
        <end position="25"/>
    </location>
</feature>
<feature type="binding site" evidence="6">
    <location>
        <position position="187"/>
    </location>
    <ligand>
        <name>S-adenosyl-L-methionine</name>
        <dbReference type="ChEBI" id="CHEBI:59789"/>
    </ligand>
</feature>
<dbReference type="CDD" id="cd02440">
    <property type="entry name" value="AdoMet_MTases"/>
    <property type="match status" value="1"/>
</dbReference>
<evidence type="ECO:0000256" key="7">
    <source>
        <dbReference type="SAM" id="MobiDB-lite"/>
    </source>
</evidence>
<keyword evidence="5 6" id="KW-0949">S-adenosyl-L-methionine</keyword>
<evidence type="ECO:0000256" key="4">
    <source>
        <dbReference type="ARBA" id="ARBA00022679"/>
    </source>
</evidence>
<proteinExistence type="inferred from homology"/>
<comment type="caution">
    <text evidence="6">Lacks conserved residue(s) required for the propagation of feature annotation.</text>
</comment>
<dbReference type="NCBIfam" id="TIGR00138">
    <property type="entry name" value="rsmG_gidB"/>
    <property type="match status" value="1"/>
</dbReference>
<comment type="function">
    <text evidence="6">Specifically methylates the N7 position of guanine in position 527 of 16S rRNA.</text>
</comment>
<evidence type="ECO:0000256" key="5">
    <source>
        <dbReference type="ARBA" id="ARBA00022691"/>
    </source>
</evidence>